<dbReference type="InterPro" id="IPR035963">
    <property type="entry name" value="FERM_2"/>
</dbReference>
<dbReference type="InterPro" id="IPR000299">
    <property type="entry name" value="FERM_domain"/>
</dbReference>
<dbReference type="STRING" id="33528.ENSGAFP00000007381"/>
<dbReference type="EMBL" id="NHOQ01000199">
    <property type="protein sequence ID" value="PWA32252.1"/>
    <property type="molecule type" value="Genomic_DNA"/>
</dbReference>
<organism evidence="8 9">
    <name type="scientific">Gambusia affinis</name>
    <name type="common">Western mosquitofish</name>
    <name type="synonym">Heterandria affinis</name>
    <dbReference type="NCBI Taxonomy" id="33528"/>
    <lineage>
        <taxon>Eukaryota</taxon>
        <taxon>Metazoa</taxon>
        <taxon>Chordata</taxon>
        <taxon>Craniata</taxon>
        <taxon>Vertebrata</taxon>
        <taxon>Euteleostomi</taxon>
        <taxon>Actinopterygii</taxon>
        <taxon>Neopterygii</taxon>
        <taxon>Teleostei</taxon>
        <taxon>Neoteleostei</taxon>
        <taxon>Acanthomorphata</taxon>
        <taxon>Ovalentaria</taxon>
        <taxon>Atherinomorphae</taxon>
        <taxon>Cyprinodontiformes</taxon>
        <taxon>Poeciliidae</taxon>
        <taxon>Poeciliinae</taxon>
        <taxon>Gambusia</taxon>
    </lineage>
</organism>
<keyword evidence="3" id="KW-0472">Membrane</keyword>
<evidence type="ECO:0000256" key="5">
    <source>
        <dbReference type="SAM" id="MobiDB-lite"/>
    </source>
</evidence>
<evidence type="ECO:0000313" key="9">
    <source>
        <dbReference type="Proteomes" id="UP000250572"/>
    </source>
</evidence>
<feature type="region of interest" description="Disordered" evidence="5">
    <location>
        <begin position="346"/>
        <end position="376"/>
    </location>
</feature>
<feature type="region of interest" description="Disordered" evidence="5">
    <location>
        <begin position="748"/>
        <end position="775"/>
    </location>
</feature>
<evidence type="ECO:0000313" key="8">
    <source>
        <dbReference type="EMBL" id="PWA32252.1"/>
    </source>
</evidence>
<dbReference type="InterPro" id="IPR018980">
    <property type="entry name" value="FERM_PH-like_C"/>
</dbReference>
<evidence type="ECO:0000256" key="6">
    <source>
        <dbReference type="SAM" id="SignalP"/>
    </source>
</evidence>
<dbReference type="InterPro" id="IPR014352">
    <property type="entry name" value="FERM/acyl-CoA-bd_prot_sf"/>
</dbReference>
<comment type="caution">
    <text evidence="8">The sequence shown here is derived from an EMBL/GenBank/DDBJ whole genome shotgun (WGS) entry which is preliminary data.</text>
</comment>
<dbReference type="SMART" id="SM01196">
    <property type="entry name" value="FERM_C"/>
    <property type="match status" value="1"/>
</dbReference>
<dbReference type="InterPro" id="IPR019747">
    <property type="entry name" value="FERM_CS"/>
</dbReference>
<feature type="compositionally biased region" description="Basic and acidic residues" evidence="5">
    <location>
        <begin position="398"/>
        <end position="439"/>
    </location>
</feature>
<feature type="compositionally biased region" description="Basic and acidic residues" evidence="5">
    <location>
        <begin position="472"/>
        <end position="483"/>
    </location>
</feature>
<evidence type="ECO:0000256" key="3">
    <source>
        <dbReference type="ARBA" id="ARBA00023136"/>
    </source>
</evidence>
<dbReference type="Pfam" id="PF20492">
    <property type="entry name" value="ERM_helical"/>
    <property type="match status" value="1"/>
</dbReference>
<keyword evidence="2" id="KW-1003">Cell membrane</keyword>
<comment type="subcellular location">
    <subcellularLocation>
        <location evidence="1">Cell membrane</location>
        <topology evidence="1">Peripheral membrane protein</topology>
    </subcellularLocation>
</comment>
<dbReference type="PROSITE" id="PS50057">
    <property type="entry name" value="FERM_3"/>
    <property type="match status" value="1"/>
</dbReference>
<dbReference type="CDD" id="cd13194">
    <property type="entry name" value="FERM_C_ERM"/>
    <property type="match status" value="1"/>
</dbReference>
<name>A0A315W9Y1_GAMAF</name>
<feature type="domain" description="FERM" evidence="7">
    <location>
        <begin position="41"/>
        <end position="331"/>
    </location>
</feature>
<dbReference type="Gene3D" id="2.30.29.30">
    <property type="entry name" value="Pleckstrin-homology domain (PH domain)/Phosphotyrosine-binding domain (PTB)"/>
    <property type="match status" value="1"/>
</dbReference>
<dbReference type="InterPro" id="IPR046810">
    <property type="entry name" value="ERM_helical"/>
</dbReference>
<dbReference type="CDD" id="cd17187">
    <property type="entry name" value="FERM_F1_ERM"/>
    <property type="match status" value="1"/>
</dbReference>
<feature type="coiled-coil region" evidence="4">
    <location>
        <begin position="555"/>
        <end position="582"/>
    </location>
</feature>
<feature type="chain" id="PRO_5016386506" description="FERM domain-containing protein" evidence="6">
    <location>
        <begin position="27"/>
        <end position="916"/>
    </location>
</feature>
<dbReference type="InterPro" id="IPR008954">
    <property type="entry name" value="Moesin_tail_sf"/>
</dbReference>
<dbReference type="SMART" id="SM00295">
    <property type="entry name" value="B41"/>
    <property type="match status" value="1"/>
</dbReference>
<dbReference type="InterPro" id="IPR000798">
    <property type="entry name" value="Ez/rad/moesin-like"/>
</dbReference>
<feature type="coiled-coil region" evidence="4">
    <location>
        <begin position="194"/>
        <end position="221"/>
    </location>
</feature>
<sequence>MPLRSALLALCHQLLLGPLPAQLSCSQWLTFSVCSTQQRPINVRVTTMDAELEFAIQPNTTGKQLFDQVVKTVGLREVWFFGLQYVDSKGYVTWLKLNKKVTQQDVKKENPLQFKFRAKFFPEDVSEELIQEITQRLFFLQVKEAILNDENYCPPETAVLLASYAVQAKYGDYNKDVHKAGYLTHDRLLPQRVLEQHKLTKEQWEDRIQAWHEEHKGMLREDSMMEYLKIAQDLEMYGVNYFEIKNKKGTQLWLGVDALGLNIYEHDDKLTPKIGFPWSEIRNISFNDKKFVIKPIDKKAPDFVFYAPRLRINKRILALCMGNHELYMRRRKPDTIEVQQMKAQAREEKHHKQMERAQLENEKKKRELAEKEKERIEREKEELMARLRQIEEQTMKAQRELEEQTRRAMELEQERQKAREEAEKLERERQAAEEAKAELARQAADQQKTQEQLATELAEFTAKIALLEEAKRKKEDEATEWQHKALSAQEDLEKTKEELKTAVTPAPAHPGGDGDPEHDEQDENHAEASAELSNEGVCQLDLRSEEARVTEAQKNERVKKQLQTLSSELADARDETKKTQNDVLHAENVKQGRDKYKTLRQIRQGNTKQRIDEFESIRVPVFHSQSPSMVFSAYQLTKEPREFEGHRGWIGSMVFKAWHLSDWRAYENISPKAGCISTSAIKTVLGSAPDDSRLYCPESKAKETMAAASCWGSVTWGLLAITRLTSSEGKMLQRSTYAFSLTGSARGTRGAAARTEGEGATEERDGSCEAGKEGGERGLVAAGGLGNVSGTGAELGETSCSPLEATVPGARTTDAYQADSGRPTARTLTVGATAVCNTSPSWAAFWVDGGGEMRRDVRTDASRTHFRCEWGPGSGQWEIQGVDGWTEAESGSRRGSWSGQLAAGVGGEEAEGKGAA</sequence>
<feature type="compositionally biased region" description="Basic and acidic residues" evidence="5">
    <location>
        <begin position="491"/>
        <end position="500"/>
    </location>
</feature>
<dbReference type="PANTHER" id="PTHR23281">
    <property type="entry name" value="MERLIN/MOESIN/EZRIN/RADIXIN"/>
    <property type="match status" value="1"/>
</dbReference>
<dbReference type="InterPro" id="IPR041789">
    <property type="entry name" value="ERM_FERM_C"/>
</dbReference>
<evidence type="ECO:0000256" key="2">
    <source>
        <dbReference type="ARBA" id="ARBA00022475"/>
    </source>
</evidence>
<evidence type="ECO:0000256" key="4">
    <source>
        <dbReference type="SAM" id="Coils"/>
    </source>
</evidence>
<dbReference type="InterPro" id="IPR018979">
    <property type="entry name" value="FERM_N"/>
</dbReference>
<feature type="region of interest" description="Disordered" evidence="5">
    <location>
        <begin position="398"/>
        <end position="452"/>
    </location>
</feature>
<proteinExistence type="predicted"/>
<dbReference type="SUPFAM" id="SSF47031">
    <property type="entry name" value="Second domain of FERM"/>
    <property type="match status" value="1"/>
</dbReference>
<feature type="region of interest" description="Disordered" evidence="5">
    <location>
        <begin position="886"/>
        <end position="916"/>
    </location>
</feature>
<dbReference type="Gene3D" id="6.10.360.10">
    <property type="match status" value="1"/>
</dbReference>
<gene>
    <name evidence="8" type="ORF">CCH79_00013179</name>
</gene>
<dbReference type="Pfam" id="PF09379">
    <property type="entry name" value="FERM_N"/>
    <property type="match status" value="1"/>
</dbReference>
<feature type="signal peptide" evidence="6">
    <location>
        <begin position="1"/>
        <end position="26"/>
    </location>
</feature>
<dbReference type="InterPro" id="IPR011993">
    <property type="entry name" value="PH-like_dom_sf"/>
</dbReference>
<dbReference type="SUPFAM" id="SSF48678">
    <property type="entry name" value="Moesin tail domain"/>
    <property type="match status" value="1"/>
</dbReference>
<dbReference type="FunFam" id="1.20.80.10:FF:000002">
    <property type="entry name" value="radixin isoform X1"/>
    <property type="match status" value="1"/>
</dbReference>
<dbReference type="FunFam" id="3.10.20.90:FF:000013">
    <property type="entry name" value="radixin isoform X1"/>
    <property type="match status" value="1"/>
</dbReference>
<dbReference type="AlphaFoldDB" id="A0A315W9Y1"/>
<dbReference type="Gene3D" id="1.20.80.10">
    <property type="match status" value="1"/>
</dbReference>
<dbReference type="InterPro" id="IPR019749">
    <property type="entry name" value="Band_41_domain"/>
</dbReference>
<dbReference type="FunFam" id="2.30.29.30:FF:000003">
    <property type="entry name" value="Radixin isoform 1"/>
    <property type="match status" value="1"/>
</dbReference>
<feature type="compositionally biased region" description="Basic and acidic residues" evidence="5">
    <location>
        <begin position="755"/>
        <end position="775"/>
    </location>
</feature>
<dbReference type="Pfam" id="PF00769">
    <property type="entry name" value="ERM_C"/>
    <property type="match status" value="1"/>
</dbReference>
<dbReference type="Gene3D" id="1.20.5.450">
    <property type="match status" value="1"/>
</dbReference>
<accession>A0A315W9Y1</accession>
<keyword evidence="9" id="KW-1185">Reference proteome</keyword>
<dbReference type="InterPro" id="IPR019748">
    <property type="entry name" value="FERM_central"/>
</dbReference>
<dbReference type="InterPro" id="IPR029071">
    <property type="entry name" value="Ubiquitin-like_domsf"/>
</dbReference>
<dbReference type="PROSITE" id="PS00660">
    <property type="entry name" value="FERM_1"/>
    <property type="match status" value="1"/>
</dbReference>
<dbReference type="Proteomes" id="UP000250572">
    <property type="component" value="Unassembled WGS sequence"/>
</dbReference>
<dbReference type="FunFam" id="1.20.5.450:FF:000001">
    <property type="entry name" value="radixin isoform X2"/>
    <property type="match status" value="1"/>
</dbReference>
<dbReference type="GO" id="GO:0005886">
    <property type="term" value="C:plasma membrane"/>
    <property type="evidence" value="ECO:0007669"/>
    <property type="project" value="UniProtKB-SubCell"/>
</dbReference>
<dbReference type="PRINTS" id="PR00935">
    <property type="entry name" value="BAND41"/>
</dbReference>
<dbReference type="PROSITE" id="PS00661">
    <property type="entry name" value="FERM_2"/>
    <property type="match status" value="1"/>
</dbReference>
<keyword evidence="6" id="KW-0732">Signal</keyword>
<dbReference type="Gene3D" id="3.10.20.90">
    <property type="entry name" value="Phosphatidylinositol 3-kinase Catalytic Subunit, Chain A, domain 1"/>
    <property type="match status" value="1"/>
</dbReference>
<dbReference type="CDD" id="cd14473">
    <property type="entry name" value="FERM_B-lobe"/>
    <property type="match status" value="1"/>
</dbReference>
<feature type="region of interest" description="Disordered" evidence="5">
    <location>
        <begin position="472"/>
        <end position="537"/>
    </location>
</feature>
<dbReference type="InterPro" id="IPR011174">
    <property type="entry name" value="ERM"/>
</dbReference>
<dbReference type="Pfam" id="PF00373">
    <property type="entry name" value="FERM_M"/>
    <property type="match status" value="1"/>
</dbReference>
<dbReference type="InterPro" id="IPR011259">
    <property type="entry name" value="ERM_C_dom"/>
</dbReference>
<dbReference type="SUPFAM" id="SSF54236">
    <property type="entry name" value="Ubiquitin-like"/>
    <property type="match status" value="1"/>
</dbReference>
<dbReference type="SUPFAM" id="SSF50729">
    <property type="entry name" value="PH domain-like"/>
    <property type="match status" value="1"/>
</dbReference>
<dbReference type="PRINTS" id="PR00661">
    <property type="entry name" value="ERMFAMILY"/>
</dbReference>
<protein>
    <recommendedName>
        <fullName evidence="7">FERM domain-containing protein</fullName>
    </recommendedName>
</protein>
<reference evidence="8 9" key="1">
    <citation type="journal article" date="2018" name="G3 (Bethesda)">
        <title>A High-Quality Reference Genome for the Invasive Mosquitofish Gambusia affinis Using a Chicago Library.</title>
        <authorList>
            <person name="Hoffberg S.L."/>
            <person name="Troendle N.J."/>
            <person name="Glenn T.C."/>
            <person name="Mahmud O."/>
            <person name="Louha S."/>
            <person name="Chalopin D."/>
            <person name="Bennetzen J.L."/>
            <person name="Mauricio R."/>
        </authorList>
    </citation>
    <scope>NUCLEOTIDE SEQUENCE [LARGE SCALE GENOMIC DNA]</scope>
    <source>
        <strain evidence="8">NE01/NJP1002.9</strain>
        <tissue evidence="8">Muscle</tissue>
    </source>
</reference>
<evidence type="ECO:0000259" key="7">
    <source>
        <dbReference type="PROSITE" id="PS50057"/>
    </source>
</evidence>
<dbReference type="Pfam" id="PF09380">
    <property type="entry name" value="FERM_C"/>
    <property type="match status" value="1"/>
</dbReference>
<evidence type="ECO:0000256" key="1">
    <source>
        <dbReference type="ARBA" id="ARBA00004202"/>
    </source>
</evidence>
<keyword evidence="4" id="KW-0175">Coiled coil</keyword>
<dbReference type="GO" id="GO:0003779">
    <property type="term" value="F:actin binding"/>
    <property type="evidence" value="ECO:0007669"/>
    <property type="project" value="InterPro"/>
</dbReference>